<accession>A0A510KH93</accession>
<dbReference type="RefSeq" id="WP_146965077.1">
    <property type="nucleotide sequence ID" value="NZ_AP019838.1"/>
</dbReference>
<dbReference type="AlphaFoldDB" id="A0A510KH93"/>
<feature type="region of interest" description="Disordered" evidence="1">
    <location>
        <begin position="289"/>
        <end position="341"/>
    </location>
</feature>
<gene>
    <name evidence="2" type="ORF">JMUB3934_p3008</name>
</gene>
<name>A0A510KH93_9FUSO</name>
<proteinExistence type="predicted"/>
<protein>
    <submittedName>
        <fullName evidence="2">Putative plasmid rolling circle replication initiator protein and truncated derivatives</fullName>
    </submittedName>
</protein>
<dbReference type="EMBL" id="AP019838">
    <property type="protein sequence ID" value="BBM51049.1"/>
    <property type="molecule type" value="Genomic_DNA"/>
</dbReference>
<keyword evidence="2" id="KW-0614">Plasmid</keyword>
<dbReference type="Proteomes" id="UP000321501">
    <property type="component" value="Plasmid pJMUB3934p3"/>
</dbReference>
<sequence>MARITDDEVRMLNQKISKIYEELWEETGDELFRISYEKTMRCGEVVKGRDGKGKHYNCHDPFCLRCNRRKKNENRKKTEYVLQNAKRKGMKYIHIILTKSNKEINELNVTEKAEEMKAEAFAFFEEMKKIDKRINIIANEEIEVKNGKFNPHWHLVMQIGKRLPQKEIKALWNRMSGGGIAIFGKNKIKDEWQEKTIAYYISKEKTDFKKDLNKDDLKLKIKTLLKFFKGKKTKSEKWTGRQTLFFKGERFEKAVKEYNNPNTEETENDEMKQQMEQMKKQMEQMAEELKRMKQEREQERQAKAEAEARAEQETEALKQELEELKRSKKETETKAEKGERQEQGFLIIKDDNGNKVETIEYKMRKGGGYCYISKDKTQAFTNSCYCRKYDGKGAFNVHEITEVMKDKGFERFSEEFKLEKVE</sequence>
<evidence type="ECO:0000313" key="3">
    <source>
        <dbReference type="Proteomes" id="UP000321501"/>
    </source>
</evidence>
<evidence type="ECO:0000256" key="1">
    <source>
        <dbReference type="SAM" id="MobiDB-lite"/>
    </source>
</evidence>
<organism evidence="2 3">
    <name type="scientific">Leptotrichia wadei</name>
    <dbReference type="NCBI Taxonomy" id="157687"/>
    <lineage>
        <taxon>Bacteria</taxon>
        <taxon>Fusobacteriati</taxon>
        <taxon>Fusobacteriota</taxon>
        <taxon>Fusobacteriia</taxon>
        <taxon>Fusobacteriales</taxon>
        <taxon>Leptotrichiaceae</taxon>
        <taxon>Leptotrichia</taxon>
    </lineage>
</organism>
<evidence type="ECO:0000313" key="2">
    <source>
        <dbReference type="EMBL" id="BBM51049.1"/>
    </source>
</evidence>
<geneLocation type="plasmid" evidence="3">
    <name>pjmub3934p3 dna</name>
</geneLocation>
<reference evidence="2 3" key="1">
    <citation type="submission" date="2019-07" db="EMBL/GenBank/DDBJ databases">
        <title>Complete Genome Sequence of Leptotrichia wadei Strain JMUB3934.</title>
        <authorList>
            <person name="Watanabe S."/>
            <person name="Cui L."/>
        </authorList>
    </citation>
    <scope>NUCLEOTIDE SEQUENCE [LARGE SCALE GENOMIC DNA]</scope>
    <source>
        <strain evidence="2 3">JMUB3934</strain>
        <plasmid evidence="3">pjmub3934p3 dna</plasmid>
    </source>
</reference>